<keyword evidence="1" id="KW-0812">Transmembrane</keyword>
<feature type="transmembrane region" description="Helical" evidence="1">
    <location>
        <begin position="94"/>
        <end position="122"/>
    </location>
</feature>
<keyword evidence="1" id="KW-1133">Transmembrane helix</keyword>
<proteinExistence type="predicted"/>
<sequence length="130" mass="15336">MSILKVFRDYLIWHYSAAYLDILYIWRNYLWFVNHIFSVPDVLKSWISPFKRLQEDKVNILKNPEDFFANLFVNIIMRIVGTIIRTALLVIALFFFAIVFAFGVALFLLWTVLPVLIGYLFINGIQLLLS</sequence>
<organism evidence="2 3">
    <name type="scientific">Candidatus Lloydbacteria bacterium RIFOXYC12_FULL_46_25</name>
    <dbReference type="NCBI Taxonomy" id="1798670"/>
    <lineage>
        <taxon>Bacteria</taxon>
        <taxon>Candidatus Lloydiibacteriota</taxon>
    </lineage>
</organism>
<protein>
    <submittedName>
        <fullName evidence="2">Uncharacterized protein</fullName>
    </submittedName>
</protein>
<name>A0A1G2DX78_9BACT</name>
<reference evidence="2 3" key="1">
    <citation type="journal article" date="2016" name="Nat. Commun.">
        <title>Thousands of microbial genomes shed light on interconnected biogeochemical processes in an aquifer system.</title>
        <authorList>
            <person name="Anantharaman K."/>
            <person name="Brown C.T."/>
            <person name="Hug L.A."/>
            <person name="Sharon I."/>
            <person name="Castelle C.J."/>
            <person name="Probst A.J."/>
            <person name="Thomas B.C."/>
            <person name="Singh A."/>
            <person name="Wilkins M.J."/>
            <person name="Karaoz U."/>
            <person name="Brodie E.L."/>
            <person name="Williams K.H."/>
            <person name="Hubbard S.S."/>
            <person name="Banfield J.F."/>
        </authorList>
    </citation>
    <scope>NUCLEOTIDE SEQUENCE [LARGE SCALE GENOMIC DNA]</scope>
</reference>
<comment type="caution">
    <text evidence="2">The sequence shown here is derived from an EMBL/GenBank/DDBJ whole genome shotgun (WGS) entry which is preliminary data.</text>
</comment>
<dbReference type="Proteomes" id="UP000178106">
    <property type="component" value="Unassembled WGS sequence"/>
</dbReference>
<dbReference type="EMBL" id="MHLU01000107">
    <property type="protein sequence ID" value="OGZ18157.1"/>
    <property type="molecule type" value="Genomic_DNA"/>
</dbReference>
<evidence type="ECO:0000313" key="3">
    <source>
        <dbReference type="Proteomes" id="UP000178106"/>
    </source>
</evidence>
<accession>A0A1G2DX78</accession>
<dbReference type="AlphaFoldDB" id="A0A1G2DX78"/>
<evidence type="ECO:0000256" key="1">
    <source>
        <dbReference type="SAM" id="Phobius"/>
    </source>
</evidence>
<keyword evidence="1" id="KW-0472">Membrane</keyword>
<evidence type="ECO:0000313" key="2">
    <source>
        <dbReference type="EMBL" id="OGZ18157.1"/>
    </source>
</evidence>
<gene>
    <name evidence="2" type="ORF">A2494_02505</name>
</gene>